<comment type="subcellular location">
    <subcellularLocation>
        <location evidence="2">Cell projection</location>
    </subcellularLocation>
    <subcellularLocation>
        <location evidence="1">Cytoplasm</location>
        <location evidence="1">Cytoskeleton</location>
    </subcellularLocation>
</comment>
<comment type="caution">
    <text evidence="13">The sequence shown here is derived from an EMBL/GenBank/DDBJ whole genome shotgun (WGS) entry which is preliminary data.</text>
</comment>
<evidence type="ECO:0000259" key="12">
    <source>
        <dbReference type="PROSITE" id="PS51456"/>
    </source>
</evidence>
<accession>A0AAV7HWY6</accession>
<evidence type="ECO:0000256" key="4">
    <source>
        <dbReference type="ARBA" id="ARBA00022737"/>
    </source>
</evidence>
<keyword evidence="9" id="KW-0206">Cytoskeleton</keyword>
<reference evidence="13 14" key="1">
    <citation type="journal article" date="2021" name="J. Hered.">
        <title>A chromosome-level genome assembly of the parasitoid wasp, Cotesia glomerata (Hymenoptera: Braconidae).</title>
        <authorList>
            <person name="Pinto B.J."/>
            <person name="Weis J.J."/>
            <person name="Gamble T."/>
            <person name="Ode P.J."/>
            <person name="Paul R."/>
            <person name="Zaspel J.M."/>
        </authorList>
    </citation>
    <scope>NUCLEOTIDE SEQUENCE [LARGE SCALE GENOMIC DNA]</scope>
    <source>
        <strain evidence="13">CgM1</strain>
    </source>
</reference>
<keyword evidence="7 11" id="KW-0518">Myosin</keyword>
<keyword evidence="14" id="KW-1185">Reference proteome</keyword>
<dbReference type="PROSITE" id="PS51456">
    <property type="entry name" value="MYOSIN_MOTOR"/>
    <property type="match status" value="1"/>
</dbReference>
<dbReference type="InterPro" id="IPR052409">
    <property type="entry name" value="Myosin-III_kinase_activity"/>
</dbReference>
<dbReference type="Gene3D" id="1.10.10.820">
    <property type="match status" value="1"/>
</dbReference>
<keyword evidence="6" id="KW-0067">ATP-binding</keyword>
<keyword evidence="5" id="KW-0547">Nucleotide-binding</keyword>
<gene>
    <name evidence="13" type="ORF">KQX54_012632</name>
</gene>
<dbReference type="GO" id="GO:0042995">
    <property type="term" value="C:cell projection"/>
    <property type="evidence" value="ECO:0007669"/>
    <property type="project" value="UniProtKB-SubCell"/>
</dbReference>
<dbReference type="InterPro" id="IPR001609">
    <property type="entry name" value="Myosin_head_motor_dom-like"/>
</dbReference>
<comment type="caution">
    <text evidence="11">Lacks conserved residue(s) required for the propagation of feature annotation.</text>
</comment>
<evidence type="ECO:0000256" key="6">
    <source>
        <dbReference type="ARBA" id="ARBA00022840"/>
    </source>
</evidence>
<dbReference type="Proteomes" id="UP000826195">
    <property type="component" value="Unassembled WGS sequence"/>
</dbReference>
<dbReference type="GO" id="GO:0004674">
    <property type="term" value="F:protein serine/threonine kinase activity"/>
    <property type="evidence" value="ECO:0007669"/>
    <property type="project" value="TreeGrafter"/>
</dbReference>
<protein>
    <recommendedName>
        <fullName evidence="12">Myosin motor domain-containing protein</fullName>
    </recommendedName>
</protein>
<evidence type="ECO:0000256" key="5">
    <source>
        <dbReference type="ARBA" id="ARBA00022741"/>
    </source>
</evidence>
<dbReference type="GO" id="GO:0000146">
    <property type="term" value="F:microfilament motor activity"/>
    <property type="evidence" value="ECO:0007669"/>
    <property type="project" value="TreeGrafter"/>
</dbReference>
<evidence type="ECO:0000256" key="3">
    <source>
        <dbReference type="ARBA" id="ARBA00022490"/>
    </source>
</evidence>
<dbReference type="GO" id="GO:0016459">
    <property type="term" value="C:myosin complex"/>
    <property type="evidence" value="ECO:0007669"/>
    <property type="project" value="UniProtKB-KW"/>
</dbReference>
<dbReference type="PANTHER" id="PTHR46256">
    <property type="entry name" value="AGAP011099-PA"/>
    <property type="match status" value="1"/>
</dbReference>
<keyword evidence="3" id="KW-0963">Cytoplasm</keyword>
<dbReference type="Gene3D" id="1.20.58.530">
    <property type="match status" value="1"/>
</dbReference>
<dbReference type="SMART" id="SM00242">
    <property type="entry name" value="MYSc"/>
    <property type="match status" value="1"/>
</dbReference>
<dbReference type="GO" id="GO:0030832">
    <property type="term" value="P:regulation of actin filament length"/>
    <property type="evidence" value="ECO:0007669"/>
    <property type="project" value="TreeGrafter"/>
</dbReference>
<evidence type="ECO:0000313" key="13">
    <source>
        <dbReference type="EMBL" id="KAH0535052.1"/>
    </source>
</evidence>
<dbReference type="Gene3D" id="3.40.850.10">
    <property type="entry name" value="Kinesin motor domain"/>
    <property type="match status" value="1"/>
</dbReference>
<dbReference type="Gene3D" id="1.20.120.720">
    <property type="entry name" value="Myosin VI head, motor domain, U50 subdomain"/>
    <property type="match status" value="1"/>
</dbReference>
<dbReference type="InterPro" id="IPR027417">
    <property type="entry name" value="P-loop_NTPase"/>
</dbReference>
<dbReference type="Pfam" id="PF00063">
    <property type="entry name" value="Myosin_head"/>
    <property type="match status" value="1"/>
</dbReference>
<dbReference type="PANTHER" id="PTHR46256:SF2">
    <property type="entry name" value="NEITHER INACTIVATION NOR AFTERPOTENTIAL PROTEIN C"/>
    <property type="match status" value="1"/>
</dbReference>
<dbReference type="SUPFAM" id="SSF52540">
    <property type="entry name" value="P-loop containing nucleoside triphosphate hydrolases"/>
    <property type="match status" value="1"/>
</dbReference>
<keyword evidence="4" id="KW-0677">Repeat</keyword>
<dbReference type="EMBL" id="JAHXZJ010002982">
    <property type="protein sequence ID" value="KAH0535052.1"/>
    <property type="molecule type" value="Genomic_DNA"/>
</dbReference>
<evidence type="ECO:0000256" key="11">
    <source>
        <dbReference type="PROSITE-ProRule" id="PRU00782"/>
    </source>
</evidence>
<evidence type="ECO:0000256" key="8">
    <source>
        <dbReference type="ARBA" id="ARBA00023175"/>
    </source>
</evidence>
<dbReference type="InterPro" id="IPR036961">
    <property type="entry name" value="Kinesin_motor_dom_sf"/>
</dbReference>
<evidence type="ECO:0000256" key="10">
    <source>
        <dbReference type="ARBA" id="ARBA00023273"/>
    </source>
</evidence>
<organism evidence="13 14">
    <name type="scientific">Cotesia glomerata</name>
    <name type="common">Lepidopteran parasitic wasp</name>
    <name type="synonym">Apanteles glomeratus</name>
    <dbReference type="NCBI Taxonomy" id="32391"/>
    <lineage>
        <taxon>Eukaryota</taxon>
        <taxon>Metazoa</taxon>
        <taxon>Ecdysozoa</taxon>
        <taxon>Arthropoda</taxon>
        <taxon>Hexapoda</taxon>
        <taxon>Insecta</taxon>
        <taxon>Pterygota</taxon>
        <taxon>Neoptera</taxon>
        <taxon>Endopterygota</taxon>
        <taxon>Hymenoptera</taxon>
        <taxon>Apocrita</taxon>
        <taxon>Ichneumonoidea</taxon>
        <taxon>Braconidae</taxon>
        <taxon>Microgastrinae</taxon>
        <taxon>Cotesia</taxon>
    </lineage>
</organism>
<evidence type="ECO:0000256" key="9">
    <source>
        <dbReference type="ARBA" id="ARBA00023212"/>
    </source>
</evidence>
<keyword evidence="8" id="KW-0505">Motor protein</keyword>
<evidence type="ECO:0000256" key="7">
    <source>
        <dbReference type="ARBA" id="ARBA00023123"/>
    </source>
</evidence>
<sequence length="270" mass="31848">MLQPLTVQSDRDLNFIVGYRSNFGILYYFYDAMEARGKLHDFKLPPERKLRYLRDKISGYSNRCASDKRNYHRENINIFEKIDEIMILMEFDDAAESIWKTLSAILLIGEISFIINTDNEADVDDMKLSNFVAEHLGLDQKKFAWSLTNYCLIRKGEAIRHKYICEEALLARDILACTLYQRLVDWIINFINLKLSVTRTLFGSKYLVSILDFFGFECFNYNKVEQLIVNTVNEQLQCYYNQRVFIWEMLPLGSCKNHDELSTSILWRSI</sequence>
<evidence type="ECO:0000256" key="1">
    <source>
        <dbReference type="ARBA" id="ARBA00004245"/>
    </source>
</evidence>
<keyword evidence="11" id="KW-0009">Actin-binding</keyword>
<name>A0AAV7HWY6_COTGL</name>
<dbReference type="GO" id="GO:0003779">
    <property type="term" value="F:actin binding"/>
    <property type="evidence" value="ECO:0007669"/>
    <property type="project" value="UniProtKB-KW"/>
</dbReference>
<keyword evidence="10" id="KW-0966">Cell projection</keyword>
<evidence type="ECO:0000313" key="14">
    <source>
        <dbReference type="Proteomes" id="UP000826195"/>
    </source>
</evidence>
<evidence type="ECO:0000256" key="2">
    <source>
        <dbReference type="ARBA" id="ARBA00004316"/>
    </source>
</evidence>
<proteinExistence type="inferred from homology"/>
<comment type="similarity">
    <text evidence="11">Belongs to the TRAFAC class myosin-kinesin ATPase superfamily. Myosin family.</text>
</comment>
<dbReference type="GO" id="GO:0005524">
    <property type="term" value="F:ATP binding"/>
    <property type="evidence" value="ECO:0007669"/>
    <property type="project" value="UniProtKB-KW"/>
</dbReference>
<feature type="domain" description="Myosin motor" evidence="12">
    <location>
        <begin position="1"/>
        <end position="270"/>
    </location>
</feature>
<dbReference type="AlphaFoldDB" id="A0AAV7HWY6"/>